<reference evidence="1" key="1">
    <citation type="submission" date="2023-04" db="EMBL/GenBank/DDBJ databases">
        <title>A chromosome-level genome assembly of the parasitoid wasp Eretmocerus hayati.</title>
        <authorList>
            <person name="Zhong Y."/>
            <person name="Liu S."/>
            <person name="Liu Y."/>
        </authorList>
    </citation>
    <scope>NUCLEOTIDE SEQUENCE</scope>
    <source>
        <strain evidence="1">ZJU_SS_LIU_2023</strain>
    </source>
</reference>
<name>A0ACC2PL79_9HYME</name>
<accession>A0ACC2PL79</accession>
<organism evidence="1 2">
    <name type="scientific">Eretmocerus hayati</name>
    <dbReference type="NCBI Taxonomy" id="131215"/>
    <lineage>
        <taxon>Eukaryota</taxon>
        <taxon>Metazoa</taxon>
        <taxon>Ecdysozoa</taxon>
        <taxon>Arthropoda</taxon>
        <taxon>Hexapoda</taxon>
        <taxon>Insecta</taxon>
        <taxon>Pterygota</taxon>
        <taxon>Neoptera</taxon>
        <taxon>Endopterygota</taxon>
        <taxon>Hymenoptera</taxon>
        <taxon>Apocrita</taxon>
        <taxon>Proctotrupomorpha</taxon>
        <taxon>Chalcidoidea</taxon>
        <taxon>Aphelinidae</taxon>
        <taxon>Aphelininae</taxon>
        <taxon>Eretmocerus</taxon>
    </lineage>
</organism>
<dbReference type="Proteomes" id="UP001239111">
    <property type="component" value="Chromosome 1"/>
</dbReference>
<protein>
    <submittedName>
        <fullName evidence="1">Uncharacterized protein</fullName>
    </submittedName>
</protein>
<sequence>MLHNLEANDPHFGAIRIMNVRRFARRNIDPSTGKLTTPSPTKTVQITFRGQYMPPRVTLYKITMNTEIYYPQVRQCYRCYNFGHLKVNCESALELCQRCADPVHSTDLPCPRKDKQPQEIRDYATENNLTVSEAKRRISARREYQLNANDFPALSNRWSVLQDYQESGTYDDTLNYAAATSSKKYQNRGREYRNSNRNLKNDVRSHNIQSQQFSSANQNNETASPKDGDKYQKTRLQHKNLLINPNGNIPNMSYGRFHGSQSPLSQLQAQDQDLHDSLEMVMSTLLQKFSIEKLYSALDTIATYRNMENNRSRRNTSKTRKKQHEVKMNEDERWKLEYSTPPPWLEQPVNNEALSQSKQLSQTLSQQLPTDLVGPADKDREGNPLN</sequence>
<gene>
    <name evidence="1" type="ORF">QAD02_019934</name>
</gene>
<comment type="caution">
    <text evidence="1">The sequence shown here is derived from an EMBL/GenBank/DDBJ whole genome shotgun (WGS) entry which is preliminary data.</text>
</comment>
<evidence type="ECO:0000313" key="1">
    <source>
        <dbReference type="EMBL" id="KAJ8684142.1"/>
    </source>
</evidence>
<dbReference type="EMBL" id="CM056741">
    <property type="protein sequence ID" value="KAJ8684142.1"/>
    <property type="molecule type" value="Genomic_DNA"/>
</dbReference>
<evidence type="ECO:0000313" key="2">
    <source>
        <dbReference type="Proteomes" id="UP001239111"/>
    </source>
</evidence>
<proteinExistence type="predicted"/>
<keyword evidence="2" id="KW-1185">Reference proteome</keyword>